<dbReference type="EMBL" id="JACIJF010000002">
    <property type="protein sequence ID" value="MBB5709553.1"/>
    <property type="molecule type" value="Genomic_DNA"/>
</dbReference>
<keyword evidence="2" id="KW-1185">Reference proteome</keyword>
<name>A0A840YPN8_9SPHN</name>
<dbReference type="AlphaFoldDB" id="A0A840YPN8"/>
<evidence type="ECO:0000313" key="1">
    <source>
        <dbReference type="EMBL" id="MBB5709553.1"/>
    </source>
</evidence>
<accession>A0A840YPN8</accession>
<dbReference type="Proteomes" id="UP000527143">
    <property type="component" value="Unassembled WGS sequence"/>
</dbReference>
<organism evidence="1 2">
    <name type="scientific">Sphingomonas xinjiangensis</name>
    <dbReference type="NCBI Taxonomy" id="643568"/>
    <lineage>
        <taxon>Bacteria</taxon>
        <taxon>Pseudomonadati</taxon>
        <taxon>Pseudomonadota</taxon>
        <taxon>Alphaproteobacteria</taxon>
        <taxon>Sphingomonadales</taxon>
        <taxon>Sphingomonadaceae</taxon>
        <taxon>Sphingomonas</taxon>
    </lineage>
</organism>
<comment type="caution">
    <text evidence="1">The sequence shown here is derived from an EMBL/GenBank/DDBJ whole genome shotgun (WGS) entry which is preliminary data.</text>
</comment>
<reference evidence="1 2" key="1">
    <citation type="submission" date="2020-08" db="EMBL/GenBank/DDBJ databases">
        <title>Genomic Encyclopedia of Type Strains, Phase IV (KMG-IV): sequencing the most valuable type-strain genomes for metagenomic binning, comparative biology and taxonomic classification.</title>
        <authorList>
            <person name="Goeker M."/>
        </authorList>
    </citation>
    <scope>NUCLEOTIDE SEQUENCE [LARGE SCALE GENOMIC DNA]</scope>
    <source>
        <strain evidence="1 2">DSM 26736</strain>
    </source>
</reference>
<protein>
    <submittedName>
        <fullName evidence="1">Uncharacterized protein</fullName>
    </submittedName>
</protein>
<gene>
    <name evidence="1" type="ORF">FHT02_000775</name>
</gene>
<evidence type="ECO:0000313" key="2">
    <source>
        <dbReference type="Proteomes" id="UP000527143"/>
    </source>
</evidence>
<proteinExistence type="predicted"/>
<sequence>MLHQCSTEASALKFRINSHWPDHYHRHIATIVAAEHHRPALDSAEQLSCIGNRGEAKLGDCGGAAANLIRGAAVPVRPEGTIKQILDAVWGNRGERYQAGHTVIL</sequence>